<name>A0A096HQ63_COMTE</name>
<sequence length="65" mass="7397">MNNPVFRLGSVVFSQPEWNHQREHMRVLCPVMKVVFGGEQDMGRLGEGQRRAEECRDGIDPAVAE</sequence>
<dbReference type="Proteomes" id="UP000029553">
    <property type="component" value="Unassembled WGS sequence"/>
</dbReference>
<organism evidence="2 3">
    <name type="scientific">Comamonas testosteroni</name>
    <name type="common">Pseudomonas testosteroni</name>
    <dbReference type="NCBI Taxonomy" id="285"/>
    <lineage>
        <taxon>Bacteria</taxon>
        <taxon>Pseudomonadati</taxon>
        <taxon>Pseudomonadota</taxon>
        <taxon>Betaproteobacteria</taxon>
        <taxon>Burkholderiales</taxon>
        <taxon>Comamonadaceae</taxon>
        <taxon>Comamonas</taxon>
    </lineage>
</organism>
<proteinExistence type="predicted"/>
<protein>
    <submittedName>
        <fullName evidence="2">Uncharacterized protein</fullName>
    </submittedName>
</protein>
<feature type="region of interest" description="Disordered" evidence="1">
    <location>
        <begin position="42"/>
        <end position="65"/>
    </location>
</feature>
<feature type="compositionally biased region" description="Basic and acidic residues" evidence="1">
    <location>
        <begin position="42"/>
        <end position="59"/>
    </location>
</feature>
<evidence type="ECO:0000256" key="1">
    <source>
        <dbReference type="SAM" id="MobiDB-lite"/>
    </source>
</evidence>
<dbReference type="EMBL" id="AWOR01000032">
    <property type="protein sequence ID" value="KGH31082.1"/>
    <property type="molecule type" value="Genomic_DNA"/>
</dbReference>
<evidence type="ECO:0000313" key="3">
    <source>
        <dbReference type="Proteomes" id="UP000029553"/>
    </source>
</evidence>
<evidence type="ECO:0000313" key="2">
    <source>
        <dbReference type="EMBL" id="KGH31082.1"/>
    </source>
</evidence>
<reference evidence="2 3" key="1">
    <citation type="submission" date="2013-09" db="EMBL/GenBank/DDBJ databases">
        <title>High correlation between genotypes and phenotypes of environmental bacteria Comamonas testosteroni strains.</title>
        <authorList>
            <person name="Liu L."/>
            <person name="Zhu W."/>
            <person name="Xia X."/>
            <person name="Xu B."/>
            <person name="Luo M."/>
            <person name="Wang G."/>
        </authorList>
    </citation>
    <scope>NUCLEOTIDE SEQUENCE [LARGE SCALE GENOMIC DNA]</scope>
    <source>
        <strain evidence="2 3">JL40</strain>
    </source>
</reference>
<accession>A0A096HQ63</accession>
<dbReference type="AlphaFoldDB" id="A0A096HQ63"/>
<comment type="caution">
    <text evidence="2">The sequence shown here is derived from an EMBL/GenBank/DDBJ whole genome shotgun (WGS) entry which is preliminary data.</text>
</comment>
<gene>
    <name evidence="2" type="ORF">P353_07160</name>
</gene>